<dbReference type="PANTHER" id="PTHR24388:SF54">
    <property type="entry name" value="PROTEIN ESCARGOT"/>
    <property type="match status" value="1"/>
</dbReference>
<feature type="domain" description="C2H2-type" evidence="12">
    <location>
        <begin position="40"/>
        <end position="62"/>
    </location>
</feature>
<dbReference type="Pfam" id="PF13912">
    <property type="entry name" value="zf-C2H2_6"/>
    <property type="match status" value="1"/>
</dbReference>
<accession>A0A1B6HZG9</accession>
<evidence type="ECO:0000256" key="5">
    <source>
        <dbReference type="ARBA" id="ARBA00022833"/>
    </source>
</evidence>
<keyword evidence="4 9" id="KW-0863">Zinc-finger</keyword>
<dbReference type="SMART" id="SM00355">
    <property type="entry name" value="ZnF_C2H2"/>
    <property type="match status" value="2"/>
</dbReference>
<organism evidence="14">
    <name type="scientific">Homalodisca liturata</name>
    <dbReference type="NCBI Taxonomy" id="320908"/>
    <lineage>
        <taxon>Eukaryota</taxon>
        <taxon>Metazoa</taxon>
        <taxon>Ecdysozoa</taxon>
        <taxon>Arthropoda</taxon>
        <taxon>Hexapoda</taxon>
        <taxon>Insecta</taxon>
        <taxon>Pterygota</taxon>
        <taxon>Neoptera</taxon>
        <taxon>Paraneoptera</taxon>
        <taxon>Hemiptera</taxon>
        <taxon>Auchenorrhyncha</taxon>
        <taxon>Membracoidea</taxon>
        <taxon>Cicadellidae</taxon>
        <taxon>Cicadellinae</taxon>
        <taxon>Proconiini</taxon>
        <taxon>Homalodisca</taxon>
    </lineage>
</organism>
<dbReference type="PROSITE" id="PS50157">
    <property type="entry name" value="ZINC_FINGER_C2H2_2"/>
    <property type="match status" value="1"/>
</dbReference>
<dbReference type="GO" id="GO:0008270">
    <property type="term" value="F:zinc ion binding"/>
    <property type="evidence" value="ECO:0007669"/>
    <property type="project" value="UniProtKB-KW"/>
</dbReference>
<gene>
    <name evidence="15" type="ORF">g.25393</name>
    <name evidence="13" type="ORF">g.25394</name>
    <name evidence="14" type="ORF">g.25395</name>
</gene>
<dbReference type="Pfam" id="PF00096">
    <property type="entry name" value="zf-C2H2"/>
    <property type="match status" value="1"/>
</dbReference>
<evidence type="ECO:0000256" key="11">
    <source>
        <dbReference type="SAM" id="SignalP"/>
    </source>
</evidence>
<dbReference type="GO" id="GO:0000981">
    <property type="term" value="F:DNA-binding transcription factor activity, RNA polymerase II-specific"/>
    <property type="evidence" value="ECO:0007669"/>
    <property type="project" value="TreeGrafter"/>
</dbReference>
<evidence type="ECO:0000313" key="15">
    <source>
        <dbReference type="EMBL" id="JAS85739.1"/>
    </source>
</evidence>
<feature type="signal peptide" evidence="11">
    <location>
        <begin position="1"/>
        <end position="20"/>
    </location>
</feature>
<dbReference type="EMBL" id="GECU01036836">
    <property type="protein sequence ID" value="JAS70870.1"/>
    <property type="molecule type" value="Transcribed_RNA"/>
</dbReference>
<feature type="compositionally biased region" description="Polar residues" evidence="10">
    <location>
        <begin position="159"/>
        <end position="173"/>
    </location>
</feature>
<reference evidence="14" key="1">
    <citation type="submission" date="2015-11" db="EMBL/GenBank/DDBJ databases">
        <title>De novo transcriptome assembly of four potential Pierce s Disease insect vectors from Arizona vineyards.</title>
        <authorList>
            <person name="Tassone E.E."/>
        </authorList>
    </citation>
    <scope>NUCLEOTIDE SEQUENCE</scope>
</reference>
<evidence type="ECO:0000313" key="14">
    <source>
        <dbReference type="EMBL" id="JAS80063.1"/>
    </source>
</evidence>
<dbReference type="SUPFAM" id="SSF57667">
    <property type="entry name" value="beta-beta-alpha zinc fingers"/>
    <property type="match status" value="1"/>
</dbReference>
<proteinExistence type="inferred from homology"/>
<dbReference type="AlphaFoldDB" id="A0A1B6HZG9"/>
<keyword evidence="2" id="KW-0479">Metal-binding</keyword>
<dbReference type="GO" id="GO:0005634">
    <property type="term" value="C:nucleus"/>
    <property type="evidence" value="ECO:0007669"/>
    <property type="project" value="UniProtKB-SubCell"/>
</dbReference>
<evidence type="ECO:0000256" key="3">
    <source>
        <dbReference type="ARBA" id="ARBA00022737"/>
    </source>
</evidence>
<feature type="chain" id="PRO_5008584809" description="C2H2-type domain-containing protein" evidence="11">
    <location>
        <begin position="21"/>
        <end position="181"/>
    </location>
</feature>
<comment type="subcellular location">
    <subcellularLocation>
        <location evidence="1">Nucleus</location>
    </subcellularLocation>
</comment>
<evidence type="ECO:0000256" key="1">
    <source>
        <dbReference type="ARBA" id="ARBA00004123"/>
    </source>
</evidence>
<dbReference type="EMBL" id="GECU01021967">
    <property type="protein sequence ID" value="JAS85739.1"/>
    <property type="molecule type" value="Transcribed_RNA"/>
</dbReference>
<evidence type="ECO:0000256" key="7">
    <source>
        <dbReference type="ARBA" id="ARBA00023242"/>
    </source>
</evidence>
<evidence type="ECO:0000256" key="2">
    <source>
        <dbReference type="ARBA" id="ARBA00022723"/>
    </source>
</evidence>
<evidence type="ECO:0000256" key="4">
    <source>
        <dbReference type="ARBA" id="ARBA00022771"/>
    </source>
</evidence>
<dbReference type="Gene3D" id="3.30.160.60">
    <property type="entry name" value="Classic Zinc Finger"/>
    <property type="match status" value="1"/>
</dbReference>
<name>A0A1B6HZG9_9HEMI</name>
<evidence type="ECO:0000259" key="12">
    <source>
        <dbReference type="PROSITE" id="PS50157"/>
    </source>
</evidence>
<evidence type="ECO:0000313" key="13">
    <source>
        <dbReference type="EMBL" id="JAS70870.1"/>
    </source>
</evidence>
<feature type="region of interest" description="Disordered" evidence="10">
    <location>
        <begin position="157"/>
        <end position="181"/>
    </location>
</feature>
<dbReference type="EMBL" id="GECU01027643">
    <property type="protein sequence ID" value="JAS80063.1"/>
    <property type="molecule type" value="Transcribed_RNA"/>
</dbReference>
<keyword evidence="5" id="KW-0862">Zinc</keyword>
<keyword evidence="3" id="KW-0677">Repeat</keyword>
<dbReference type="InterPro" id="IPR036236">
    <property type="entry name" value="Znf_C2H2_sf"/>
</dbReference>
<keyword evidence="6" id="KW-0238">DNA-binding</keyword>
<evidence type="ECO:0000256" key="10">
    <source>
        <dbReference type="SAM" id="MobiDB-lite"/>
    </source>
</evidence>
<comment type="similarity">
    <text evidence="8">Belongs to the snail C2H2-type zinc-finger protein family.</text>
</comment>
<dbReference type="InterPro" id="IPR050527">
    <property type="entry name" value="Snail/Krueppel_Znf"/>
</dbReference>
<dbReference type="PANTHER" id="PTHR24388">
    <property type="entry name" value="ZINC FINGER PROTEIN"/>
    <property type="match status" value="1"/>
</dbReference>
<evidence type="ECO:0000256" key="8">
    <source>
        <dbReference type="ARBA" id="ARBA00037948"/>
    </source>
</evidence>
<evidence type="ECO:0000256" key="9">
    <source>
        <dbReference type="PROSITE-ProRule" id="PRU00042"/>
    </source>
</evidence>
<dbReference type="GO" id="GO:0000978">
    <property type="term" value="F:RNA polymerase II cis-regulatory region sequence-specific DNA binding"/>
    <property type="evidence" value="ECO:0007669"/>
    <property type="project" value="TreeGrafter"/>
</dbReference>
<feature type="non-terminal residue" evidence="14">
    <location>
        <position position="1"/>
    </location>
</feature>
<sequence>YNIRLRFTYFSLVFCRVLICQEMQPTNNQVMRQRQRFTRFTCQICDKVFATQETLNQHIATHRTPGKLPFRCNLCNAQYPTRMGLDQHKLTYHRGGGGNAGCGQGSEMVAPVVDLNQPGVIDKLTALGIRHCVVLNQIGEQPAGIFGLPIVSIDGARNPAQSNSGRGPPSTLSLGPPKPIR</sequence>
<evidence type="ECO:0000256" key="6">
    <source>
        <dbReference type="ARBA" id="ARBA00023125"/>
    </source>
</evidence>
<dbReference type="PROSITE" id="PS00028">
    <property type="entry name" value="ZINC_FINGER_C2H2_1"/>
    <property type="match status" value="2"/>
</dbReference>
<keyword evidence="11" id="KW-0732">Signal</keyword>
<keyword evidence="7" id="KW-0539">Nucleus</keyword>
<dbReference type="InterPro" id="IPR013087">
    <property type="entry name" value="Znf_C2H2_type"/>
</dbReference>
<protein>
    <recommendedName>
        <fullName evidence="12">C2H2-type domain-containing protein</fullName>
    </recommendedName>
</protein>